<evidence type="ECO:0000313" key="3">
    <source>
        <dbReference type="Proteomes" id="UP000799750"/>
    </source>
</evidence>
<dbReference type="Proteomes" id="UP000799750">
    <property type="component" value="Unassembled WGS sequence"/>
</dbReference>
<feature type="region of interest" description="Disordered" evidence="1">
    <location>
        <begin position="484"/>
        <end position="531"/>
    </location>
</feature>
<reference evidence="2" key="1">
    <citation type="journal article" date="2020" name="Stud. Mycol.">
        <title>101 Dothideomycetes genomes: a test case for predicting lifestyles and emergence of pathogens.</title>
        <authorList>
            <person name="Haridas S."/>
            <person name="Albert R."/>
            <person name="Binder M."/>
            <person name="Bloem J."/>
            <person name="Labutti K."/>
            <person name="Salamov A."/>
            <person name="Andreopoulos B."/>
            <person name="Baker S."/>
            <person name="Barry K."/>
            <person name="Bills G."/>
            <person name="Bluhm B."/>
            <person name="Cannon C."/>
            <person name="Castanera R."/>
            <person name="Culley D."/>
            <person name="Daum C."/>
            <person name="Ezra D."/>
            <person name="Gonzalez J."/>
            <person name="Henrissat B."/>
            <person name="Kuo A."/>
            <person name="Liang C."/>
            <person name="Lipzen A."/>
            <person name="Lutzoni F."/>
            <person name="Magnuson J."/>
            <person name="Mondo S."/>
            <person name="Nolan M."/>
            <person name="Ohm R."/>
            <person name="Pangilinan J."/>
            <person name="Park H.-J."/>
            <person name="Ramirez L."/>
            <person name="Alfaro M."/>
            <person name="Sun H."/>
            <person name="Tritt A."/>
            <person name="Yoshinaga Y."/>
            <person name="Zwiers L.-H."/>
            <person name="Turgeon B."/>
            <person name="Goodwin S."/>
            <person name="Spatafora J."/>
            <person name="Crous P."/>
            <person name="Grigoriev I."/>
        </authorList>
    </citation>
    <scope>NUCLEOTIDE SEQUENCE</scope>
    <source>
        <strain evidence="2">CBS 269.34</strain>
    </source>
</reference>
<feature type="compositionally biased region" description="Polar residues" evidence="1">
    <location>
        <begin position="522"/>
        <end position="531"/>
    </location>
</feature>
<organism evidence="2 3">
    <name type="scientific">Lophium mytilinum</name>
    <dbReference type="NCBI Taxonomy" id="390894"/>
    <lineage>
        <taxon>Eukaryota</taxon>
        <taxon>Fungi</taxon>
        <taxon>Dikarya</taxon>
        <taxon>Ascomycota</taxon>
        <taxon>Pezizomycotina</taxon>
        <taxon>Dothideomycetes</taxon>
        <taxon>Pleosporomycetidae</taxon>
        <taxon>Mytilinidiales</taxon>
        <taxon>Mytilinidiaceae</taxon>
        <taxon>Lophium</taxon>
    </lineage>
</organism>
<dbReference type="OrthoDB" id="3799856at2759"/>
<dbReference type="EMBL" id="MU004184">
    <property type="protein sequence ID" value="KAF2499742.1"/>
    <property type="molecule type" value="Genomic_DNA"/>
</dbReference>
<name>A0A6A6R5R7_9PEZI</name>
<feature type="region of interest" description="Disordered" evidence="1">
    <location>
        <begin position="340"/>
        <end position="375"/>
    </location>
</feature>
<feature type="region of interest" description="Disordered" evidence="1">
    <location>
        <begin position="1"/>
        <end position="67"/>
    </location>
</feature>
<dbReference type="AlphaFoldDB" id="A0A6A6R5R7"/>
<evidence type="ECO:0000256" key="1">
    <source>
        <dbReference type="SAM" id="MobiDB-lite"/>
    </source>
</evidence>
<feature type="compositionally biased region" description="Basic and acidic residues" evidence="1">
    <location>
        <begin position="362"/>
        <end position="375"/>
    </location>
</feature>
<keyword evidence="3" id="KW-1185">Reference proteome</keyword>
<sequence length="531" mass="60122">MASWTARRGGSGGSKPGRGRMEAQVPAKRKREDRSQSSTARNVGAKRLQEGSDEQSTFGADETVPDSDDEWQHRLKFVCQENPRDDKFKEAIQGLLKICFPARVLDEIGVNVIESQMLANGATSDQTKAMREVAKEEMVHRLTWLLAEQLDTPQKAQIAIQTIIARSHQVHGTELAPAMFDAVVSDFGHPPDNHAVVKGGTMIKPSMRSKSQEQTPQIDPMDIEFSNREEHSRSKTVQPNNPVERPDTEQKAIWDVGYTAKLTLAKILERIQKPRHLFSRHALPLVRRSMKKGATYQELINKIGILWKELSEEDVDDWNSQYRDLLSGDLRMLLLAKEENPPFDGTTEQKSERALTVQRGSHHPEKEQQSHTGDGKIRAMQHENHCSDTKQGHLRDDNIANELERRKYQSKREQEYYTETRHDTPMRDYTLQDDKASLSTHTDVKRQLKATTHLLKPKTSIKTTQVLDRGNDAEKMKLDQKLSIAGSTPVPDRTRRERGVVQNAQTHVADAPRKGESLFVGSDTTSEDSPV</sequence>
<feature type="region of interest" description="Disordered" evidence="1">
    <location>
        <begin position="227"/>
        <end position="247"/>
    </location>
</feature>
<evidence type="ECO:0000313" key="2">
    <source>
        <dbReference type="EMBL" id="KAF2499742.1"/>
    </source>
</evidence>
<accession>A0A6A6R5R7</accession>
<gene>
    <name evidence="2" type="ORF">BU16DRAFT_281915</name>
</gene>
<protein>
    <submittedName>
        <fullName evidence="2">Uncharacterized protein</fullName>
    </submittedName>
</protein>
<proteinExistence type="predicted"/>